<organism evidence="10 11">
    <name type="scientific">Flavobacterium stagni</name>
    <dbReference type="NCBI Taxonomy" id="2506421"/>
    <lineage>
        <taxon>Bacteria</taxon>
        <taxon>Pseudomonadati</taxon>
        <taxon>Bacteroidota</taxon>
        <taxon>Flavobacteriia</taxon>
        <taxon>Flavobacteriales</taxon>
        <taxon>Flavobacteriaceae</taxon>
        <taxon>Flavobacterium</taxon>
    </lineage>
</organism>
<dbReference type="Pfam" id="PF02687">
    <property type="entry name" value="FtsX"/>
    <property type="match status" value="1"/>
</dbReference>
<evidence type="ECO:0000259" key="8">
    <source>
        <dbReference type="Pfam" id="PF02687"/>
    </source>
</evidence>
<dbReference type="PANTHER" id="PTHR30489">
    <property type="entry name" value="LIPOPROTEIN-RELEASING SYSTEM TRANSMEMBRANE PROTEIN LOLE"/>
    <property type="match status" value="1"/>
</dbReference>
<dbReference type="InterPro" id="IPR025857">
    <property type="entry name" value="MacB_PCD"/>
</dbReference>
<evidence type="ECO:0000313" key="10">
    <source>
        <dbReference type="EMBL" id="RXR23862.1"/>
    </source>
</evidence>
<keyword evidence="6 7" id="KW-0472">Membrane</keyword>
<protein>
    <submittedName>
        <fullName evidence="10">ABC transporter permease</fullName>
    </submittedName>
</protein>
<accession>A0A4Q1KAD0</accession>
<dbReference type="Pfam" id="PF12704">
    <property type="entry name" value="MacB_PCD"/>
    <property type="match status" value="1"/>
</dbReference>
<feature type="transmembrane region" description="Helical" evidence="7">
    <location>
        <begin position="277"/>
        <end position="302"/>
    </location>
</feature>
<keyword evidence="11" id="KW-1185">Reference proteome</keyword>
<feature type="transmembrane region" description="Helical" evidence="7">
    <location>
        <begin position="21"/>
        <end position="42"/>
    </location>
</feature>
<proteinExistence type="inferred from homology"/>
<evidence type="ECO:0000313" key="11">
    <source>
        <dbReference type="Proteomes" id="UP000289857"/>
    </source>
</evidence>
<feature type="transmembrane region" description="Helical" evidence="7">
    <location>
        <begin position="377"/>
        <end position="399"/>
    </location>
</feature>
<evidence type="ECO:0000256" key="4">
    <source>
        <dbReference type="ARBA" id="ARBA00022692"/>
    </source>
</evidence>
<evidence type="ECO:0000256" key="5">
    <source>
        <dbReference type="ARBA" id="ARBA00022989"/>
    </source>
</evidence>
<comment type="caution">
    <text evidence="10">The sequence shown here is derived from an EMBL/GenBank/DDBJ whole genome shotgun (WGS) entry which is preliminary data.</text>
</comment>
<feature type="transmembrane region" description="Helical" evidence="7">
    <location>
        <begin position="323"/>
        <end position="349"/>
    </location>
</feature>
<feature type="domain" description="ABC3 transporter permease C-terminal" evidence="8">
    <location>
        <begin position="279"/>
        <end position="403"/>
    </location>
</feature>
<comment type="similarity">
    <text evidence="2">Belongs to the ABC-4 integral membrane protein family. LolC/E subfamily.</text>
</comment>
<dbReference type="InterPro" id="IPR003838">
    <property type="entry name" value="ABC3_permease_C"/>
</dbReference>
<dbReference type="PANTHER" id="PTHR30489:SF0">
    <property type="entry name" value="LIPOPROTEIN-RELEASING SYSTEM TRANSMEMBRANE PROTEIN LOLE"/>
    <property type="match status" value="1"/>
</dbReference>
<feature type="domain" description="MacB-like periplasmic core" evidence="9">
    <location>
        <begin position="28"/>
        <end position="231"/>
    </location>
</feature>
<dbReference type="Proteomes" id="UP000289857">
    <property type="component" value="Unassembled WGS sequence"/>
</dbReference>
<evidence type="ECO:0000256" key="2">
    <source>
        <dbReference type="ARBA" id="ARBA00005236"/>
    </source>
</evidence>
<dbReference type="GO" id="GO:0044874">
    <property type="term" value="P:lipoprotein localization to outer membrane"/>
    <property type="evidence" value="ECO:0007669"/>
    <property type="project" value="TreeGrafter"/>
</dbReference>
<reference evidence="11" key="1">
    <citation type="submission" date="2019-01" db="EMBL/GenBank/DDBJ databases">
        <title>Cytophagaceae bacterium strain CAR-16.</title>
        <authorList>
            <person name="Chen W.-M."/>
        </authorList>
    </citation>
    <scope>NUCLEOTIDE SEQUENCE [LARGE SCALE GENOMIC DNA]</scope>
    <source>
        <strain evidence="11">WWJ-16</strain>
    </source>
</reference>
<evidence type="ECO:0000256" key="7">
    <source>
        <dbReference type="SAM" id="Phobius"/>
    </source>
</evidence>
<dbReference type="RefSeq" id="WP_129459829.1">
    <property type="nucleotide sequence ID" value="NZ_SBKN01000001.1"/>
</dbReference>
<comment type="subcellular location">
    <subcellularLocation>
        <location evidence="1">Cell membrane</location>
        <topology evidence="1">Multi-pass membrane protein</topology>
    </subcellularLocation>
</comment>
<evidence type="ECO:0000259" key="9">
    <source>
        <dbReference type="Pfam" id="PF12704"/>
    </source>
</evidence>
<keyword evidence="5 7" id="KW-1133">Transmembrane helix</keyword>
<gene>
    <name evidence="10" type="ORF">EQG61_00010</name>
</gene>
<evidence type="ECO:0000256" key="3">
    <source>
        <dbReference type="ARBA" id="ARBA00022475"/>
    </source>
</evidence>
<dbReference type="InterPro" id="IPR051447">
    <property type="entry name" value="Lipoprotein-release_system"/>
</dbReference>
<evidence type="ECO:0000256" key="6">
    <source>
        <dbReference type="ARBA" id="ARBA00023136"/>
    </source>
</evidence>
<dbReference type="AlphaFoldDB" id="A0A4Q1KAD0"/>
<dbReference type="EMBL" id="SBKN01000001">
    <property type="protein sequence ID" value="RXR23862.1"/>
    <property type="molecule type" value="Genomic_DNA"/>
</dbReference>
<dbReference type="GO" id="GO:0098797">
    <property type="term" value="C:plasma membrane protein complex"/>
    <property type="evidence" value="ECO:0007669"/>
    <property type="project" value="TreeGrafter"/>
</dbReference>
<keyword evidence="4 7" id="KW-0812">Transmembrane</keyword>
<name>A0A4Q1KAD0_9FLAO</name>
<evidence type="ECO:0000256" key="1">
    <source>
        <dbReference type="ARBA" id="ARBA00004651"/>
    </source>
</evidence>
<dbReference type="OrthoDB" id="1522670at2"/>
<keyword evidence="3" id="KW-1003">Cell membrane</keyword>
<sequence length="411" mass="45996">MNLEFFIAKRLTASKRDKSSISAPIIKIATIAIALGMFMMLISVSTGVGLQQKIRDKIAAFNGHIIISGFNGNESDVSTDPISIRQKFYPRFKNVQGIDHVQAVAAKAGIIRTASSFEGIIYKGVGKDYRWDVLSEYLVAGKIPSMSGAYSNEVLISEFLANRLQLKVGSKFNTFFFAQGQNKLPKARRFVVSGIYNSGVKEFDSAYLIGDIRQVQRINHWRPDEVGAFEVFVSDFDQIAQKGEEVYDETSSTLNSETITEKYYYIFDWLTLFDANILIILIVMIVVSTINMVVALLVLILERTQMIGILKSMGANNWSIRKIFLYNAFHLIVRGLLWGNGVALLLLSIQKFFGVIHLNPESYYVTVAPVAINPLHILALNVGTILICLIVLLLPSYIITRIVPSKTIRFD</sequence>